<dbReference type="GO" id="GO:0005840">
    <property type="term" value="C:ribosome"/>
    <property type="evidence" value="ECO:0007669"/>
    <property type="project" value="InterPro"/>
</dbReference>
<dbReference type="PANTHER" id="PTHR21011">
    <property type="entry name" value="MITOCHONDRIAL 28S RIBOSOMAL PROTEIN S6"/>
    <property type="match status" value="1"/>
</dbReference>
<dbReference type="CDD" id="cd15465">
    <property type="entry name" value="bS6_mito"/>
    <property type="match status" value="1"/>
</dbReference>
<accession>A0A6I9RG75</accession>
<keyword evidence="3" id="KW-1185">Reference proteome</keyword>
<dbReference type="KEGG" id="egu:105048210"/>
<protein>
    <submittedName>
        <fullName evidence="4">Uncharacterized protein LOC105048210</fullName>
    </submittedName>
</protein>
<evidence type="ECO:0000256" key="1">
    <source>
        <dbReference type="ARBA" id="ARBA00009512"/>
    </source>
</evidence>
<dbReference type="FunCoup" id="A0A6I9RG75">
    <property type="interactions" value="486"/>
</dbReference>
<evidence type="ECO:0000313" key="3">
    <source>
        <dbReference type="Proteomes" id="UP000504607"/>
    </source>
</evidence>
<dbReference type="InterPro" id="IPR000529">
    <property type="entry name" value="Ribosomal_bS6"/>
</dbReference>
<dbReference type="GO" id="GO:0003735">
    <property type="term" value="F:structural constituent of ribosome"/>
    <property type="evidence" value="ECO:0007669"/>
    <property type="project" value="InterPro"/>
</dbReference>
<name>A0A6I9RG75_ELAGV</name>
<evidence type="ECO:0000256" key="2">
    <source>
        <dbReference type="SAM" id="MobiDB-lite"/>
    </source>
</evidence>
<dbReference type="GO" id="GO:0006412">
    <property type="term" value="P:translation"/>
    <property type="evidence" value="ECO:0007669"/>
    <property type="project" value="InterPro"/>
</dbReference>
<reference evidence="4" key="1">
    <citation type="submission" date="2025-08" db="UniProtKB">
        <authorList>
            <consortium name="RefSeq"/>
        </authorList>
    </citation>
    <scope>IDENTIFICATION</scope>
</reference>
<sequence length="214" mass="24769">MTQFGTMRVTGAGTDWNDFKHHLNPQNVRRGSRLLRRSKGFWGFKAAPKRREATKGRVHWNRDGGDTMPLYDCLLLAKPHVKKEALMDLVARVGRRVCQRNGVITDLKSFGTVQLGYGIKKLDGRHYQGQLMQMTMMVPPSFNQELQYLNKEDRLLRWLVVKHRNAVYGLEFINEDDGKDELSMFRSGSLLNKGDDEDDDDDEDEDDDEDYEVD</sequence>
<feature type="region of interest" description="Disordered" evidence="2">
    <location>
        <begin position="188"/>
        <end position="214"/>
    </location>
</feature>
<comment type="similarity">
    <text evidence="1">Belongs to the bacterial ribosomal protein bS6 family.</text>
</comment>
<dbReference type="Gene3D" id="3.30.70.60">
    <property type="match status" value="1"/>
</dbReference>
<dbReference type="Pfam" id="PF01250">
    <property type="entry name" value="Ribosomal_S6"/>
    <property type="match status" value="1"/>
</dbReference>
<dbReference type="GeneID" id="105048210"/>
<dbReference type="AlphaFoldDB" id="A0A6I9RG75"/>
<dbReference type="GO" id="GO:0005737">
    <property type="term" value="C:cytoplasm"/>
    <property type="evidence" value="ECO:0007669"/>
    <property type="project" value="UniProtKB-ARBA"/>
</dbReference>
<proteinExistence type="inferred from homology"/>
<gene>
    <name evidence="4" type="primary">LOC105048210</name>
</gene>
<feature type="compositionally biased region" description="Acidic residues" evidence="2">
    <location>
        <begin position="195"/>
        <end position="214"/>
    </location>
</feature>
<dbReference type="InterPro" id="IPR035980">
    <property type="entry name" value="Ribosomal_bS6_sf"/>
</dbReference>
<dbReference type="OrthoDB" id="10259681at2759"/>
<dbReference type="InterPro" id="IPR014717">
    <property type="entry name" value="Transl_elong_EF1B/ribsomal_bS6"/>
</dbReference>
<dbReference type="InParanoid" id="A0A6I9RG75"/>
<dbReference type="FunFam" id="3.30.70.60:FF:000012">
    <property type="entry name" value="Translation elongation factor EF1B/ribosomal protein S6 family protein"/>
    <property type="match status" value="1"/>
</dbReference>
<dbReference type="GO" id="GO:0070181">
    <property type="term" value="F:small ribosomal subunit rRNA binding"/>
    <property type="evidence" value="ECO:0007669"/>
    <property type="project" value="TreeGrafter"/>
</dbReference>
<organism evidence="3 4">
    <name type="scientific">Elaeis guineensis var. tenera</name>
    <name type="common">Oil palm</name>
    <dbReference type="NCBI Taxonomy" id="51953"/>
    <lineage>
        <taxon>Eukaryota</taxon>
        <taxon>Viridiplantae</taxon>
        <taxon>Streptophyta</taxon>
        <taxon>Embryophyta</taxon>
        <taxon>Tracheophyta</taxon>
        <taxon>Spermatophyta</taxon>
        <taxon>Magnoliopsida</taxon>
        <taxon>Liliopsida</taxon>
        <taxon>Arecaceae</taxon>
        <taxon>Arecoideae</taxon>
        <taxon>Cocoseae</taxon>
        <taxon>Elaeidinae</taxon>
        <taxon>Elaeis</taxon>
    </lineage>
</organism>
<dbReference type="PANTHER" id="PTHR21011:SF1">
    <property type="entry name" value="SMALL RIBOSOMAL SUBUNIT PROTEIN BS6M"/>
    <property type="match status" value="1"/>
</dbReference>
<dbReference type="Proteomes" id="UP000504607">
    <property type="component" value="Chromosome 7"/>
</dbReference>
<dbReference type="SUPFAM" id="SSF54995">
    <property type="entry name" value="Ribosomal protein S6"/>
    <property type="match status" value="1"/>
</dbReference>
<dbReference type="RefSeq" id="XP_010925747.1">
    <property type="nucleotide sequence ID" value="XM_010927445.3"/>
</dbReference>
<evidence type="ECO:0000313" key="4">
    <source>
        <dbReference type="RefSeq" id="XP_010925747.1"/>
    </source>
</evidence>